<evidence type="ECO:0000313" key="1">
    <source>
        <dbReference type="EMBL" id="EPX61716.1"/>
    </source>
</evidence>
<comment type="caution">
    <text evidence="1">The sequence shown here is derived from an EMBL/GenBank/DDBJ whole genome shotgun (WGS) entry which is preliminary data.</text>
</comment>
<dbReference type="EMBL" id="ANAH02000009">
    <property type="protein sequence ID" value="EPX61716.1"/>
    <property type="molecule type" value="Genomic_DNA"/>
</dbReference>
<sequence>MQNDAERWELFEAPLRVLSYLAAPGGVRVILEHRKLSSGPAQLSPA</sequence>
<organism evidence="1 2">
    <name type="scientific">Cystobacter fuscus (strain ATCC 25194 / DSM 2262 / NBRC 100088 / M29)</name>
    <dbReference type="NCBI Taxonomy" id="1242864"/>
    <lineage>
        <taxon>Bacteria</taxon>
        <taxon>Pseudomonadati</taxon>
        <taxon>Myxococcota</taxon>
        <taxon>Myxococcia</taxon>
        <taxon>Myxococcales</taxon>
        <taxon>Cystobacterineae</taxon>
        <taxon>Archangiaceae</taxon>
        <taxon>Cystobacter</taxon>
    </lineage>
</organism>
<proteinExistence type="predicted"/>
<keyword evidence="2" id="KW-1185">Reference proteome</keyword>
<gene>
    <name evidence="1" type="ORF">D187_010335</name>
</gene>
<name>S9PF97_CYSF2</name>
<accession>S9PF97</accession>
<protein>
    <submittedName>
        <fullName evidence="1">Uncharacterized protein</fullName>
    </submittedName>
</protein>
<reference evidence="1" key="1">
    <citation type="submission" date="2013-05" db="EMBL/GenBank/DDBJ databases">
        <title>Genome assembly of Cystobacter fuscus DSM 2262.</title>
        <authorList>
            <person name="Sharma G."/>
            <person name="Khatri I."/>
            <person name="Kaur C."/>
            <person name="Mayilraj S."/>
            <person name="Subramanian S."/>
        </authorList>
    </citation>
    <scope>NUCLEOTIDE SEQUENCE [LARGE SCALE GENOMIC DNA]</scope>
    <source>
        <strain evidence="1">DSM 2262</strain>
    </source>
</reference>
<evidence type="ECO:0000313" key="2">
    <source>
        <dbReference type="Proteomes" id="UP000011682"/>
    </source>
</evidence>
<dbReference type="AlphaFoldDB" id="S9PF97"/>
<dbReference type="Proteomes" id="UP000011682">
    <property type="component" value="Unassembled WGS sequence"/>
</dbReference>